<evidence type="ECO:0000313" key="1">
    <source>
        <dbReference type="EMBL" id="EKC22245.1"/>
    </source>
</evidence>
<sequence>MRNGSDCANILENYPDTRLRDGVYNIMVSNKTKAVYCDMTTDNGGWTLHLLIRPVVVKRLLTGLRRTITIACSVLGA</sequence>
<dbReference type="InterPro" id="IPR014716">
    <property type="entry name" value="Fibrinogen_a/b/g_C_1"/>
</dbReference>
<dbReference type="Pfam" id="PF00147">
    <property type="entry name" value="Fibrinogen_C"/>
    <property type="match status" value="1"/>
</dbReference>
<organism evidence="1">
    <name type="scientific">Magallana gigas</name>
    <name type="common">Pacific oyster</name>
    <name type="synonym">Crassostrea gigas</name>
    <dbReference type="NCBI Taxonomy" id="29159"/>
    <lineage>
        <taxon>Eukaryota</taxon>
        <taxon>Metazoa</taxon>
        <taxon>Spiralia</taxon>
        <taxon>Lophotrochozoa</taxon>
        <taxon>Mollusca</taxon>
        <taxon>Bivalvia</taxon>
        <taxon>Autobranchia</taxon>
        <taxon>Pteriomorphia</taxon>
        <taxon>Ostreida</taxon>
        <taxon>Ostreoidea</taxon>
        <taxon>Ostreidae</taxon>
        <taxon>Magallana</taxon>
    </lineage>
</organism>
<reference evidence="1" key="1">
    <citation type="journal article" date="2012" name="Nature">
        <title>The oyster genome reveals stress adaptation and complexity of shell formation.</title>
        <authorList>
            <person name="Zhang G."/>
            <person name="Fang X."/>
            <person name="Guo X."/>
            <person name="Li L."/>
            <person name="Luo R."/>
            <person name="Xu F."/>
            <person name="Yang P."/>
            <person name="Zhang L."/>
            <person name="Wang X."/>
            <person name="Qi H."/>
            <person name="Xiong Z."/>
            <person name="Que H."/>
            <person name="Xie Y."/>
            <person name="Holland P.W."/>
            <person name="Paps J."/>
            <person name="Zhu Y."/>
            <person name="Wu F."/>
            <person name="Chen Y."/>
            <person name="Wang J."/>
            <person name="Peng C."/>
            <person name="Meng J."/>
            <person name="Yang L."/>
            <person name="Liu J."/>
            <person name="Wen B."/>
            <person name="Zhang N."/>
            <person name="Huang Z."/>
            <person name="Zhu Q."/>
            <person name="Feng Y."/>
            <person name="Mount A."/>
            <person name="Hedgecock D."/>
            <person name="Xu Z."/>
            <person name="Liu Y."/>
            <person name="Domazet-Loso T."/>
            <person name="Du Y."/>
            <person name="Sun X."/>
            <person name="Zhang S."/>
            <person name="Liu B."/>
            <person name="Cheng P."/>
            <person name="Jiang X."/>
            <person name="Li J."/>
            <person name="Fan D."/>
            <person name="Wang W."/>
            <person name="Fu W."/>
            <person name="Wang T."/>
            <person name="Wang B."/>
            <person name="Zhang J."/>
            <person name="Peng Z."/>
            <person name="Li Y."/>
            <person name="Li N."/>
            <person name="Wang J."/>
            <person name="Chen M."/>
            <person name="He Y."/>
            <person name="Tan F."/>
            <person name="Song X."/>
            <person name="Zheng Q."/>
            <person name="Huang R."/>
            <person name="Yang H."/>
            <person name="Du X."/>
            <person name="Chen L."/>
            <person name="Yang M."/>
            <person name="Gaffney P.M."/>
            <person name="Wang S."/>
            <person name="Luo L."/>
            <person name="She Z."/>
            <person name="Ming Y."/>
            <person name="Huang W."/>
            <person name="Zhang S."/>
            <person name="Huang B."/>
            <person name="Zhang Y."/>
            <person name="Qu T."/>
            <person name="Ni P."/>
            <person name="Miao G."/>
            <person name="Wang J."/>
            <person name="Wang Q."/>
            <person name="Steinberg C.E."/>
            <person name="Wang H."/>
            <person name="Li N."/>
            <person name="Qian L."/>
            <person name="Zhang G."/>
            <person name="Li Y."/>
            <person name="Yang H."/>
            <person name="Liu X."/>
            <person name="Wang J."/>
            <person name="Yin Y."/>
            <person name="Wang J."/>
        </authorList>
    </citation>
    <scope>NUCLEOTIDE SEQUENCE [LARGE SCALE GENOMIC DNA]</scope>
    <source>
        <strain evidence="1">05x7-T-G4-1.051#20</strain>
    </source>
</reference>
<dbReference type="Gene3D" id="3.90.215.10">
    <property type="entry name" value="Gamma Fibrinogen, chain A, domain 1"/>
    <property type="match status" value="1"/>
</dbReference>
<dbReference type="EMBL" id="JH816617">
    <property type="protein sequence ID" value="EKC22245.1"/>
    <property type="molecule type" value="Genomic_DNA"/>
</dbReference>
<dbReference type="InterPro" id="IPR036056">
    <property type="entry name" value="Fibrinogen-like_C"/>
</dbReference>
<dbReference type="InterPro" id="IPR002181">
    <property type="entry name" value="Fibrinogen_a/b/g_C_dom"/>
</dbReference>
<dbReference type="HOGENOM" id="CLU_2640521_0_0_1"/>
<dbReference type="SUPFAM" id="SSF56496">
    <property type="entry name" value="Fibrinogen C-terminal domain-like"/>
    <property type="match status" value="1"/>
</dbReference>
<accession>K1Q088</accession>
<name>K1Q088_MAGGI</name>
<dbReference type="AlphaFoldDB" id="K1Q088"/>
<dbReference type="NCBIfam" id="NF040941">
    <property type="entry name" value="GGGWT_bact"/>
    <property type="match status" value="1"/>
</dbReference>
<proteinExistence type="predicted"/>
<gene>
    <name evidence="1" type="ORF">CGI_10002428</name>
</gene>
<protein>
    <submittedName>
        <fullName evidence="1">Uncharacterized protein</fullName>
    </submittedName>
</protein>
<dbReference type="InParanoid" id="K1Q088"/>